<accession>A0ABT0MJE0</accession>
<dbReference type="GO" id="GO:0016787">
    <property type="term" value="F:hydrolase activity"/>
    <property type="evidence" value="ECO:0007669"/>
    <property type="project" value="UniProtKB-KW"/>
</dbReference>
<comment type="caution">
    <text evidence="2">The sequence shown here is derived from an EMBL/GenBank/DDBJ whole genome shotgun (WGS) entry which is preliminary data.</text>
</comment>
<gene>
    <name evidence="2" type="ORF">M2650_10265</name>
</gene>
<name>A0ABT0MJE0_9GAMM</name>
<evidence type="ECO:0000313" key="3">
    <source>
        <dbReference type="Proteomes" id="UP001431217"/>
    </source>
</evidence>
<dbReference type="Gene3D" id="3.40.50.1820">
    <property type="entry name" value="alpha/beta hydrolase"/>
    <property type="match status" value="1"/>
</dbReference>
<dbReference type="InterPro" id="IPR029058">
    <property type="entry name" value="AB_hydrolase_fold"/>
</dbReference>
<sequence length="277" mass="29503">MLAIAARNATLLVGLLFAPAAIAAEMSLRESVMHPLPLAEVPAMREIADQTYLDAAKPDHAYDLYLPDSKAPRPLVLMIHGGAPAVSGLRKSPLFRSWALQIASRSGAAVAVIGWDGDKRLTGQIDTAYAHIKSRAGEYGIDAARPCILTFSAGVAAVVPHALRSATIAPRCIVGLYGDWQPAMKALPDVKNVRGLPILVVRAGRDEIVPDTSAPAFVAAAQAAGADVEVLRHPQGLHVFEIRNPGADTTRILEATLDFLRVNTRARGRPEPRKNNG</sequence>
<protein>
    <submittedName>
        <fullName evidence="2">Dienelactone hydrolase family protein</fullName>
    </submittedName>
</protein>
<feature type="chain" id="PRO_5045169623" evidence="1">
    <location>
        <begin position="24"/>
        <end position="277"/>
    </location>
</feature>
<keyword evidence="1" id="KW-0732">Signal</keyword>
<reference evidence="2 3" key="1">
    <citation type="submission" date="2022-05" db="EMBL/GenBank/DDBJ databases">
        <title>Luteimonas sp. SX5, whole genome shotgun sequencing project.</title>
        <authorList>
            <person name="Zhao G."/>
            <person name="Shen L."/>
        </authorList>
    </citation>
    <scope>NUCLEOTIDE SEQUENCE [LARGE SCALE GENOMIC DNA]</scope>
    <source>
        <strain evidence="2 3">SX5</strain>
    </source>
</reference>
<feature type="signal peptide" evidence="1">
    <location>
        <begin position="1"/>
        <end position="23"/>
    </location>
</feature>
<dbReference type="SUPFAM" id="SSF53474">
    <property type="entry name" value="alpha/beta-Hydrolases"/>
    <property type="match status" value="1"/>
</dbReference>
<proteinExistence type="predicted"/>
<evidence type="ECO:0000313" key="2">
    <source>
        <dbReference type="EMBL" id="MCL1635012.1"/>
    </source>
</evidence>
<evidence type="ECO:0000256" key="1">
    <source>
        <dbReference type="SAM" id="SignalP"/>
    </source>
</evidence>
<dbReference type="EMBL" id="JAMBEP010000001">
    <property type="protein sequence ID" value="MCL1635012.1"/>
    <property type="molecule type" value="Genomic_DNA"/>
</dbReference>
<keyword evidence="3" id="KW-1185">Reference proteome</keyword>
<organism evidence="2 3">
    <name type="scientific">Luteimonas galliterrae</name>
    <dbReference type="NCBI Taxonomy" id="2940486"/>
    <lineage>
        <taxon>Bacteria</taxon>
        <taxon>Pseudomonadati</taxon>
        <taxon>Pseudomonadota</taxon>
        <taxon>Gammaproteobacteria</taxon>
        <taxon>Lysobacterales</taxon>
        <taxon>Lysobacteraceae</taxon>
        <taxon>Luteimonas</taxon>
    </lineage>
</organism>
<keyword evidence="2" id="KW-0378">Hydrolase</keyword>
<dbReference type="RefSeq" id="WP_249473902.1">
    <property type="nucleotide sequence ID" value="NZ_JAMBEP010000001.1"/>
</dbReference>
<dbReference type="Proteomes" id="UP001431217">
    <property type="component" value="Unassembled WGS sequence"/>
</dbReference>